<proteinExistence type="predicted"/>
<dbReference type="AlphaFoldDB" id="A0A8G2CC45"/>
<reference evidence="1 2" key="1">
    <citation type="submission" date="2016-11" db="EMBL/GenBank/DDBJ databases">
        <authorList>
            <person name="Varghese N."/>
            <person name="Submissions S."/>
        </authorList>
    </citation>
    <scope>NUCLEOTIDE SEQUENCE [LARGE SCALE GENOMIC DNA]</scope>
    <source>
        <strain evidence="1 2">DSM 17919</strain>
    </source>
</reference>
<accession>A0A8G2CC45</accession>
<protein>
    <submittedName>
        <fullName evidence="1">P2 phage tail completion protein R (GpR)</fullName>
    </submittedName>
</protein>
<evidence type="ECO:0000313" key="1">
    <source>
        <dbReference type="EMBL" id="SHJ71998.1"/>
    </source>
</evidence>
<sequence>MRKLQQLTAYLEEHAGLDREQVQSFADRGELYPTGSDLGHGVELGRFKYDALIQIENYSGDADVLLLLILAWISEHDTNRDEDGLADPETDISLNDQDTADIDIAVEFEEGLQIVPDENGPIPFDGRQWRVSDVPIDVAEELENLEPQGDVAE</sequence>
<name>A0A8G2CC45_9BACT</name>
<dbReference type="EMBL" id="FQZR01000011">
    <property type="protein sequence ID" value="SHJ71998.1"/>
    <property type="molecule type" value="Genomic_DNA"/>
</dbReference>
<dbReference type="Pfam" id="PF06891">
    <property type="entry name" value="P2_Phage_GpR"/>
    <property type="match status" value="1"/>
</dbReference>
<evidence type="ECO:0000313" key="2">
    <source>
        <dbReference type="Proteomes" id="UP000184001"/>
    </source>
</evidence>
<dbReference type="InterPro" id="IPR009678">
    <property type="entry name" value="Phage_tail_completion_R"/>
</dbReference>
<dbReference type="RefSeq" id="WP_019999245.1">
    <property type="nucleotide sequence ID" value="NZ_CP192220.1"/>
</dbReference>
<organism evidence="1 2">
    <name type="scientific">Halodesulfovibrio aestuarii</name>
    <dbReference type="NCBI Taxonomy" id="126333"/>
    <lineage>
        <taxon>Bacteria</taxon>
        <taxon>Pseudomonadati</taxon>
        <taxon>Thermodesulfobacteriota</taxon>
        <taxon>Desulfovibrionia</taxon>
        <taxon>Desulfovibrionales</taxon>
        <taxon>Desulfovibrionaceae</taxon>
        <taxon>Halodesulfovibrio</taxon>
    </lineage>
</organism>
<dbReference type="Proteomes" id="UP000184001">
    <property type="component" value="Unassembled WGS sequence"/>
</dbReference>
<comment type="caution">
    <text evidence="1">The sequence shown here is derived from an EMBL/GenBank/DDBJ whole genome shotgun (WGS) entry which is preliminary data.</text>
</comment>
<gene>
    <name evidence="1" type="ORF">SAMN05660830_03073</name>
</gene>